<reference evidence="1" key="1">
    <citation type="submission" date="2018-10" db="EMBL/GenBank/DDBJ databases">
        <title>Hidden diversity of soil giant viruses.</title>
        <authorList>
            <person name="Schulz F."/>
            <person name="Alteio L."/>
            <person name="Goudeau D."/>
            <person name="Ryan E.M."/>
            <person name="Malmstrom R.R."/>
            <person name="Blanchard J."/>
            <person name="Woyke T."/>
        </authorList>
    </citation>
    <scope>NUCLEOTIDE SEQUENCE</scope>
    <source>
        <strain evidence="1">HAV1</strain>
    </source>
</reference>
<sequence length="225" mass="26371">MSSYKNLIVFNILLNKIFRLNKNISFENKFVIESISQELDDDGKNKYVSYNDVEINSIDDIYDCYQGVIDDLEKLFVRLEKADVIRYESIISLVKDLQINLDKILEKCDLVTQTKYKQIDFDKLNVVTVKNSILRLVFKMSYGFDKLLDALENDKIKVYYNGSNSFNWAVYVLNQLCNNAFRDVVTDRDGRISLETVKYICYSLFQTDEVTTMSNKNIMCRMFMG</sequence>
<name>A0A3G5A0H3_9VIRU</name>
<gene>
    <name evidence="1" type="ORF">Harvfovirus4_49</name>
</gene>
<evidence type="ECO:0000313" key="1">
    <source>
        <dbReference type="EMBL" id="AYV80685.1"/>
    </source>
</evidence>
<proteinExistence type="predicted"/>
<organism evidence="1">
    <name type="scientific">Harvfovirus sp</name>
    <dbReference type="NCBI Taxonomy" id="2487768"/>
    <lineage>
        <taxon>Viruses</taxon>
        <taxon>Varidnaviria</taxon>
        <taxon>Bamfordvirae</taxon>
        <taxon>Nucleocytoviricota</taxon>
        <taxon>Megaviricetes</taxon>
        <taxon>Imitervirales</taxon>
        <taxon>Mimiviridae</taxon>
        <taxon>Klosneuvirinae</taxon>
    </lineage>
</organism>
<accession>A0A3G5A0H3</accession>
<protein>
    <submittedName>
        <fullName evidence="1">Uncharacterized protein</fullName>
    </submittedName>
</protein>
<dbReference type="EMBL" id="MK072246">
    <property type="protein sequence ID" value="AYV80685.1"/>
    <property type="molecule type" value="Genomic_DNA"/>
</dbReference>